<keyword evidence="11" id="KW-1185">Reference proteome</keyword>
<keyword evidence="6 8" id="KW-1133">Transmembrane helix</keyword>
<evidence type="ECO:0000256" key="6">
    <source>
        <dbReference type="ARBA" id="ARBA00022989"/>
    </source>
</evidence>
<dbReference type="Pfam" id="PF02080">
    <property type="entry name" value="TrkA_C"/>
    <property type="match status" value="1"/>
</dbReference>
<dbReference type="Pfam" id="PF06826">
    <property type="entry name" value="Asp-Al_Ex"/>
    <property type="match status" value="2"/>
</dbReference>
<feature type="transmembrane region" description="Helical" evidence="8">
    <location>
        <begin position="36"/>
        <end position="58"/>
    </location>
</feature>
<feature type="domain" description="RCK C-terminal" evidence="9">
    <location>
        <begin position="256"/>
        <end position="340"/>
    </location>
</feature>
<dbReference type="Proteomes" id="UP001525379">
    <property type="component" value="Unassembled WGS sequence"/>
</dbReference>
<comment type="subcellular location">
    <subcellularLocation>
        <location evidence="1">Cell membrane</location>
        <topology evidence="1">Multi-pass membrane protein</topology>
    </subcellularLocation>
</comment>
<dbReference type="EMBL" id="JALXSQ010000010">
    <property type="protein sequence ID" value="MCT2042471.1"/>
    <property type="molecule type" value="Genomic_DNA"/>
</dbReference>
<feature type="transmembrane region" description="Helical" evidence="8">
    <location>
        <begin position="6"/>
        <end position="24"/>
    </location>
</feature>
<dbReference type="InterPro" id="IPR006037">
    <property type="entry name" value="RCK_C"/>
</dbReference>
<feature type="transmembrane region" description="Helical" evidence="8">
    <location>
        <begin position="93"/>
        <end position="113"/>
    </location>
</feature>
<dbReference type="InterPro" id="IPR036721">
    <property type="entry name" value="RCK_C_sf"/>
</dbReference>
<dbReference type="InterPro" id="IPR006512">
    <property type="entry name" value="YidE_YbjL"/>
</dbReference>
<sequence length="525" mass="55349">MAEVLAWLATQPLITLFIAIGLGTTVGRISVMGVRLGASAVLFVAIVLSVFASSYGISLELPEIIGQLGLAVFAFTIGVVSGPSFFHGLVKSWPWLVALAVTLCVAAFTARVLGPLLGLDAHTIAGTFAGTLNSTPGLAAAGGGPSATVAYSVTYLIGVVAVMIVMDVLLQRRARDQDAPPELFERAIRVERHDSPQVSELLAQHGDEVCFVRLSRSAEAPQVVVRPDDALPQGAIVNVVGPADRLEAIARELGHVSHYRIAEDRRSLDVMRVTVSDRGIAGRMIQDLDLERRFSATISRVRRGDVDMAGTADLVLRLGDRVRVIAPKRRMQELTEFFGDSSRGLSDLNPVLLGLGIALGLALGTVPLPLPAGGTFTLGAAAPLVLGLILGRNGRIGPLLTAMPHTAATVLTDLGLMLFIAAAGVRAGGHLLQAFESDLWSRIALLGIILVATMLTTSLILIRWLGKMGRTRFAGLLAGLQTQSSLLAFGNDQTSDDARVALGYSLAYPLSMIVKVFLAAVLASV</sequence>
<organism evidence="10 11">
    <name type="scientific">Pseudoclavibacter albus</name>
    <dbReference type="NCBI Taxonomy" id="272241"/>
    <lineage>
        <taxon>Bacteria</taxon>
        <taxon>Bacillati</taxon>
        <taxon>Actinomycetota</taxon>
        <taxon>Actinomycetes</taxon>
        <taxon>Micrococcales</taxon>
        <taxon>Microbacteriaceae</taxon>
        <taxon>Pseudoclavibacter</taxon>
    </lineage>
</organism>
<evidence type="ECO:0000256" key="4">
    <source>
        <dbReference type="ARBA" id="ARBA00022475"/>
    </source>
</evidence>
<keyword evidence="3" id="KW-0813">Transport</keyword>
<evidence type="ECO:0000256" key="7">
    <source>
        <dbReference type="ARBA" id="ARBA00023136"/>
    </source>
</evidence>
<accession>A0ABT2HVY0</accession>
<feature type="transmembrane region" description="Helical" evidence="8">
    <location>
        <begin position="351"/>
        <end position="370"/>
    </location>
</feature>
<proteinExistence type="inferred from homology"/>
<evidence type="ECO:0000256" key="2">
    <source>
        <dbReference type="ARBA" id="ARBA00009854"/>
    </source>
</evidence>
<keyword evidence="5 8" id="KW-0812">Transmembrane</keyword>
<dbReference type="RefSeq" id="WP_260103984.1">
    <property type="nucleotide sequence ID" value="NZ_JALXSQ010000010.1"/>
</dbReference>
<comment type="similarity">
    <text evidence="2">Belongs to the AAE transporter (TC 2.A.81) family.</text>
</comment>
<dbReference type="PANTHER" id="PTHR30445:SF3">
    <property type="entry name" value="TRANSPORT PROTEIN YIDE-RELATED"/>
    <property type="match status" value="1"/>
</dbReference>
<dbReference type="Gene3D" id="3.30.70.1450">
    <property type="entry name" value="Regulator of K+ conductance, C-terminal domain"/>
    <property type="match status" value="1"/>
</dbReference>
<evidence type="ECO:0000313" key="10">
    <source>
        <dbReference type="EMBL" id="MCT2042471.1"/>
    </source>
</evidence>
<keyword evidence="7 8" id="KW-0472">Membrane</keyword>
<feature type="transmembrane region" description="Helical" evidence="8">
    <location>
        <begin position="376"/>
        <end position="394"/>
    </location>
</feature>
<name>A0ABT2HVY0_9MICO</name>
<dbReference type="InterPro" id="IPR050144">
    <property type="entry name" value="AAE_transporter"/>
</dbReference>
<evidence type="ECO:0000256" key="1">
    <source>
        <dbReference type="ARBA" id="ARBA00004651"/>
    </source>
</evidence>
<evidence type="ECO:0000259" key="9">
    <source>
        <dbReference type="PROSITE" id="PS51202"/>
    </source>
</evidence>
<reference evidence="10 11" key="1">
    <citation type="submission" date="2022-04" db="EMBL/GenBank/DDBJ databases">
        <title>Human microbiome associated bacterial genomes.</title>
        <authorList>
            <person name="Sandstrom S."/>
            <person name="Salamzade R."/>
            <person name="Kalan L.R."/>
        </authorList>
    </citation>
    <scope>NUCLEOTIDE SEQUENCE [LARGE SCALE GENOMIC DNA]</scope>
    <source>
        <strain evidence="11">p3-SID1799</strain>
    </source>
</reference>
<gene>
    <name evidence="10" type="ORF">M3D15_03850</name>
</gene>
<comment type="caution">
    <text evidence="10">The sequence shown here is derived from an EMBL/GenBank/DDBJ whole genome shotgun (WGS) entry which is preliminary data.</text>
</comment>
<evidence type="ECO:0000313" key="11">
    <source>
        <dbReference type="Proteomes" id="UP001525379"/>
    </source>
</evidence>
<dbReference type="PANTHER" id="PTHR30445">
    <property type="entry name" value="K(+)_H(+) ANTIPORTER SUBUNIT KHTT"/>
    <property type="match status" value="1"/>
</dbReference>
<evidence type="ECO:0000256" key="8">
    <source>
        <dbReference type="SAM" id="Phobius"/>
    </source>
</evidence>
<evidence type="ECO:0000256" key="3">
    <source>
        <dbReference type="ARBA" id="ARBA00022448"/>
    </source>
</evidence>
<dbReference type="NCBIfam" id="TIGR01625">
    <property type="entry name" value="YidE_YbjL_dupl"/>
    <property type="match status" value="1"/>
</dbReference>
<dbReference type="SUPFAM" id="SSF116726">
    <property type="entry name" value="TrkA C-terminal domain-like"/>
    <property type="match status" value="1"/>
</dbReference>
<feature type="transmembrane region" description="Helical" evidence="8">
    <location>
        <begin position="149"/>
        <end position="170"/>
    </location>
</feature>
<keyword evidence="4" id="KW-1003">Cell membrane</keyword>
<feature type="transmembrane region" description="Helical" evidence="8">
    <location>
        <begin position="502"/>
        <end position="523"/>
    </location>
</feature>
<feature type="transmembrane region" description="Helical" evidence="8">
    <location>
        <begin position="64"/>
        <end position="86"/>
    </location>
</feature>
<evidence type="ECO:0000256" key="5">
    <source>
        <dbReference type="ARBA" id="ARBA00022692"/>
    </source>
</evidence>
<feature type="transmembrane region" description="Helical" evidence="8">
    <location>
        <begin position="439"/>
        <end position="461"/>
    </location>
</feature>
<feature type="transmembrane region" description="Helical" evidence="8">
    <location>
        <begin position="406"/>
        <end position="427"/>
    </location>
</feature>
<dbReference type="PROSITE" id="PS51202">
    <property type="entry name" value="RCK_C"/>
    <property type="match status" value="1"/>
</dbReference>
<protein>
    <submittedName>
        <fullName evidence="10">Transporter</fullName>
    </submittedName>
</protein>